<dbReference type="KEGG" id="ffu:CLAFUR5_03549"/>
<dbReference type="GO" id="GO:0005634">
    <property type="term" value="C:nucleus"/>
    <property type="evidence" value="ECO:0007669"/>
    <property type="project" value="TreeGrafter"/>
</dbReference>
<proteinExistence type="predicted"/>
<dbReference type="GO" id="GO:0008168">
    <property type="term" value="F:methyltransferase activity"/>
    <property type="evidence" value="ECO:0007669"/>
    <property type="project" value="UniProtKB-KW"/>
</dbReference>
<keyword evidence="5" id="KW-1185">Reference proteome</keyword>
<organism evidence="4 5">
    <name type="scientific">Passalora fulva</name>
    <name type="common">Tomato leaf mold</name>
    <name type="synonym">Cladosporium fulvum</name>
    <dbReference type="NCBI Taxonomy" id="5499"/>
    <lineage>
        <taxon>Eukaryota</taxon>
        <taxon>Fungi</taxon>
        <taxon>Dikarya</taxon>
        <taxon>Ascomycota</taxon>
        <taxon>Pezizomycotina</taxon>
        <taxon>Dothideomycetes</taxon>
        <taxon>Dothideomycetidae</taxon>
        <taxon>Mycosphaerellales</taxon>
        <taxon>Mycosphaerellaceae</taxon>
        <taxon>Fulvia</taxon>
    </lineage>
</organism>
<evidence type="ECO:0000313" key="4">
    <source>
        <dbReference type="EMBL" id="UJO13337.1"/>
    </source>
</evidence>
<evidence type="ECO:0000256" key="2">
    <source>
        <dbReference type="ARBA" id="ARBA00022679"/>
    </source>
</evidence>
<dbReference type="EMBL" id="CP090164">
    <property type="protein sequence ID" value="UJO13337.1"/>
    <property type="molecule type" value="Genomic_DNA"/>
</dbReference>
<evidence type="ECO:0000256" key="1">
    <source>
        <dbReference type="ARBA" id="ARBA00022603"/>
    </source>
</evidence>
<sequence length="436" mass="49291">MKNLPYYDRDVDFDDLAKRDPDFAIISQHGKRDGFINFQDTKIVQQLTKSLLKTDFNLSIQLPDDKLCPPVPVRWNYVHWIQELLDTTNEEYREAVDPDREVLGLDIGVGASCIYALLACSTRENWRMAGTDINAESLAWAQKNNQGNGLKSRIKLKQVDNDGSILPLDSLKIEELDFVMTNPPFYSSQSDFESAAKLSEDGKEAPSAVLTGASNEMICPGGDVGFVTRILNESLRLRERVQWYTAMLSKLSSLQQIITKLKEHDINNFAVTSLHPGHRTKRYAVAWSFGDLRPRNDVARHGELVLSVLPQLTAQTVKVPGADVKACGKRVNEVMQGLEVKWQWRALLDAGVVESIGNVWSRAARRKRKIGSSDNDATKMATDEKERDSEEEHLVALAVKISCKDQQIEVRWLRGHEWALFESFCGMLKRSLSDRK</sequence>
<dbReference type="AlphaFoldDB" id="A0A9Q8P530"/>
<dbReference type="SUPFAM" id="SSF53335">
    <property type="entry name" value="S-adenosyl-L-methionine-dependent methyltransferases"/>
    <property type="match status" value="1"/>
</dbReference>
<keyword evidence="1" id="KW-0489">Methyltransferase</keyword>
<accession>A0A9Q8P530</accession>
<reference evidence="4" key="2">
    <citation type="journal article" date="2022" name="Microb. Genom.">
        <title>A chromosome-scale genome assembly of the tomato pathogen Cladosporium fulvum reveals a compartmentalized genome architecture and the presence of a dispensable chromosome.</title>
        <authorList>
            <person name="Zaccaron A.Z."/>
            <person name="Chen L.H."/>
            <person name="Samaras A."/>
            <person name="Stergiopoulos I."/>
        </authorList>
    </citation>
    <scope>NUCLEOTIDE SEQUENCE</scope>
    <source>
        <strain evidence="4">Race5_Kim</strain>
    </source>
</reference>
<dbReference type="Pfam" id="PF05971">
    <property type="entry name" value="Methyltransf_10"/>
    <property type="match status" value="1"/>
</dbReference>
<keyword evidence="2" id="KW-0808">Transferase</keyword>
<dbReference type="GO" id="GO:0070475">
    <property type="term" value="P:rRNA base methylation"/>
    <property type="evidence" value="ECO:0007669"/>
    <property type="project" value="TreeGrafter"/>
</dbReference>
<dbReference type="OrthoDB" id="514248at2759"/>
<reference evidence="4" key="1">
    <citation type="submission" date="2021-12" db="EMBL/GenBank/DDBJ databases">
        <authorList>
            <person name="Zaccaron A."/>
            <person name="Stergiopoulos I."/>
        </authorList>
    </citation>
    <scope>NUCLEOTIDE SEQUENCE</scope>
    <source>
        <strain evidence="4">Race5_Kim</strain>
    </source>
</reference>
<dbReference type="PANTHER" id="PTHR13393:SF0">
    <property type="entry name" value="RNA N6-ADENOSINE-METHYLTRANSFERASE METTL16"/>
    <property type="match status" value="1"/>
</dbReference>
<dbReference type="GeneID" id="71983427"/>
<feature type="region of interest" description="Disordered" evidence="3">
    <location>
        <begin position="367"/>
        <end position="387"/>
    </location>
</feature>
<dbReference type="InterPro" id="IPR029063">
    <property type="entry name" value="SAM-dependent_MTases_sf"/>
</dbReference>
<name>A0A9Q8P530_PASFU</name>
<protein>
    <submittedName>
        <fullName evidence="4">U6 small nuclear RNA (Adenine-(43)-N(6))-methyltransferase</fullName>
    </submittedName>
</protein>
<dbReference type="Proteomes" id="UP000756132">
    <property type="component" value="Chromosome 2"/>
</dbReference>
<dbReference type="OMA" id="EHKIDNY"/>
<gene>
    <name evidence="4" type="ORF">CLAFUR5_03549</name>
</gene>
<dbReference type="RefSeq" id="XP_047757703.1">
    <property type="nucleotide sequence ID" value="XM_047902697.1"/>
</dbReference>
<dbReference type="PANTHER" id="PTHR13393">
    <property type="entry name" value="SAM-DEPENDENT METHYLTRANSFERASE"/>
    <property type="match status" value="1"/>
</dbReference>
<dbReference type="CDD" id="cd02440">
    <property type="entry name" value="AdoMet_MTases"/>
    <property type="match status" value="1"/>
</dbReference>
<dbReference type="Gene3D" id="3.40.50.150">
    <property type="entry name" value="Vaccinia Virus protein VP39"/>
    <property type="match status" value="1"/>
</dbReference>
<evidence type="ECO:0000256" key="3">
    <source>
        <dbReference type="SAM" id="MobiDB-lite"/>
    </source>
</evidence>
<dbReference type="InterPro" id="IPR010286">
    <property type="entry name" value="METTL16/RlmF"/>
</dbReference>
<evidence type="ECO:0000313" key="5">
    <source>
        <dbReference type="Proteomes" id="UP000756132"/>
    </source>
</evidence>